<dbReference type="SUPFAM" id="SSF56300">
    <property type="entry name" value="Metallo-dependent phosphatases"/>
    <property type="match status" value="1"/>
</dbReference>
<sequence>MLGALAVAATILVALGVALVSAGDDPVATPETGSTLDGTWVDPDGDGALERGPGEPLRDRVDLGPAQRPGRTIATFAQVSDAHVRDEESPGRLPVLDRLGPPFVSAFRPQEALTPQVLAGTVAAVNRMRPQAVAVTGDLVDSAQANELDQAIAILRGGRVDPDSGRRGYDGPQAASNPDPFFYRPGVDAPRRPGLVEDAQRRFRSPGLAAPWFPAAGNHDLLTVGVVAPTDRIAAAATGSERIAELDEDLELPRSSRSISPELVDRLLSEGLGRTVRTPPDPERRPLDAAEALARLRGASGASGSGPSLDYAFDIGSRARGLVLDGARRDSGSGGLIGPRQLAFLRRELARADERAVVVFSHHPLRRSEGGEAALALLEDDPRVIAAVSGHAHRNAVSARRTRPGARGLYLVETASLADFPQQSRAFRLREAEGGGVVLETWMLDHTGGRLALSARELSFLDAQGGRPAGSRGLARDRNVLLHLPRADGRALPSRP</sequence>
<organism evidence="3">
    <name type="scientific">uncultured Solirubrobacterales bacterium</name>
    <dbReference type="NCBI Taxonomy" id="768556"/>
    <lineage>
        <taxon>Bacteria</taxon>
        <taxon>Bacillati</taxon>
        <taxon>Actinomycetota</taxon>
        <taxon>Thermoleophilia</taxon>
        <taxon>Solirubrobacterales</taxon>
        <taxon>environmental samples</taxon>
    </lineage>
</organism>
<evidence type="ECO:0000256" key="2">
    <source>
        <dbReference type="SAM" id="SignalP"/>
    </source>
</evidence>
<dbReference type="InterPro" id="IPR051918">
    <property type="entry name" value="STPP_CPPED1"/>
</dbReference>
<dbReference type="PANTHER" id="PTHR43143:SF1">
    <property type="entry name" value="SERINE_THREONINE-PROTEIN PHOSPHATASE CPPED1"/>
    <property type="match status" value="1"/>
</dbReference>
<reference evidence="3" key="1">
    <citation type="submission" date="2020-02" db="EMBL/GenBank/DDBJ databases">
        <authorList>
            <person name="Meier V. D."/>
        </authorList>
    </citation>
    <scope>NUCLEOTIDE SEQUENCE</scope>
    <source>
        <strain evidence="3">AVDCRST_MAG45</strain>
    </source>
</reference>
<accession>A0A6J4SI34</accession>
<feature type="region of interest" description="Disordered" evidence="1">
    <location>
        <begin position="159"/>
        <end position="190"/>
    </location>
</feature>
<dbReference type="EMBL" id="CADCVU010000070">
    <property type="protein sequence ID" value="CAA9492228.1"/>
    <property type="molecule type" value="Genomic_DNA"/>
</dbReference>
<feature type="compositionally biased region" description="Basic and acidic residues" evidence="1">
    <location>
        <begin position="159"/>
        <end position="169"/>
    </location>
</feature>
<feature type="signal peptide" evidence="2">
    <location>
        <begin position="1"/>
        <end position="22"/>
    </location>
</feature>
<dbReference type="AlphaFoldDB" id="A0A6J4SI34"/>
<dbReference type="Gene3D" id="3.60.21.10">
    <property type="match status" value="1"/>
</dbReference>
<dbReference type="PANTHER" id="PTHR43143">
    <property type="entry name" value="METALLOPHOSPHOESTERASE, CALCINEURIN SUPERFAMILY"/>
    <property type="match status" value="1"/>
</dbReference>
<evidence type="ECO:0000313" key="3">
    <source>
        <dbReference type="EMBL" id="CAA9492228.1"/>
    </source>
</evidence>
<feature type="chain" id="PRO_5039084052" evidence="2">
    <location>
        <begin position="23"/>
        <end position="496"/>
    </location>
</feature>
<dbReference type="InterPro" id="IPR029052">
    <property type="entry name" value="Metallo-depent_PP-like"/>
</dbReference>
<gene>
    <name evidence="3" type="ORF">AVDCRST_MAG45-813</name>
</gene>
<protein>
    <submittedName>
        <fullName evidence="3">Uncharacterized protein</fullName>
    </submittedName>
</protein>
<proteinExistence type="predicted"/>
<feature type="region of interest" description="Disordered" evidence="1">
    <location>
        <begin position="24"/>
        <end position="45"/>
    </location>
</feature>
<keyword evidence="2" id="KW-0732">Signal</keyword>
<evidence type="ECO:0000256" key="1">
    <source>
        <dbReference type="SAM" id="MobiDB-lite"/>
    </source>
</evidence>
<name>A0A6J4SI34_9ACTN</name>